<organism evidence="1 2">
    <name type="scientific">Dreissena polymorpha</name>
    <name type="common">Zebra mussel</name>
    <name type="synonym">Mytilus polymorpha</name>
    <dbReference type="NCBI Taxonomy" id="45954"/>
    <lineage>
        <taxon>Eukaryota</taxon>
        <taxon>Metazoa</taxon>
        <taxon>Spiralia</taxon>
        <taxon>Lophotrochozoa</taxon>
        <taxon>Mollusca</taxon>
        <taxon>Bivalvia</taxon>
        <taxon>Autobranchia</taxon>
        <taxon>Heteroconchia</taxon>
        <taxon>Euheterodonta</taxon>
        <taxon>Imparidentia</taxon>
        <taxon>Neoheterodontei</taxon>
        <taxon>Myida</taxon>
        <taxon>Dreissenoidea</taxon>
        <taxon>Dreissenidae</taxon>
        <taxon>Dreissena</taxon>
    </lineage>
</organism>
<accession>A0A9D4KGV5</accession>
<gene>
    <name evidence="1" type="ORF">DPMN_112333</name>
</gene>
<evidence type="ECO:0000313" key="1">
    <source>
        <dbReference type="EMBL" id="KAH3838916.1"/>
    </source>
</evidence>
<reference evidence="1" key="1">
    <citation type="journal article" date="2019" name="bioRxiv">
        <title>The Genome of the Zebra Mussel, Dreissena polymorpha: A Resource for Invasive Species Research.</title>
        <authorList>
            <person name="McCartney M.A."/>
            <person name="Auch B."/>
            <person name="Kono T."/>
            <person name="Mallez S."/>
            <person name="Zhang Y."/>
            <person name="Obille A."/>
            <person name="Becker A."/>
            <person name="Abrahante J.E."/>
            <person name="Garbe J."/>
            <person name="Badalamenti J.P."/>
            <person name="Herman A."/>
            <person name="Mangelson H."/>
            <person name="Liachko I."/>
            <person name="Sullivan S."/>
            <person name="Sone E.D."/>
            <person name="Koren S."/>
            <person name="Silverstein K.A.T."/>
            <person name="Beckman K.B."/>
            <person name="Gohl D.M."/>
        </authorList>
    </citation>
    <scope>NUCLEOTIDE SEQUENCE</scope>
    <source>
        <strain evidence="1">Duluth1</strain>
        <tissue evidence="1">Whole animal</tissue>
    </source>
</reference>
<proteinExistence type="predicted"/>
<protein>
    <submittedName>
        <fullName evidence="1">Uncharacterized protein</fullName>
    </submittedName>
</protein>
<sequence length="72" mass="7514">MKPGRCRSPAGVLCRHSPLSASGVTVYRGSAGTLPALTGAQPGHYRRQPVLYQGFTGIKRSQSGLTGTLPGF</sequence>
<dbReference type="EMBL" id="JAIWYP010000004">
    <property type="protein sequence ID" value="KAH3838916.1"/>
    <property type="molecule type" value="Genomic_DNA"/>
</dbReference>
<dbReference type="AlphaFoldDB" id="A0A9D4KGV5"/>
<name>A0A9D4KGV5_DREPO</name>
<evidence type="ECO:0000313" key="2">
    <source>
        <dbReference type="Proteomes" id="UP000828390"/>
    </source>
</evidence>
<dbReference type="Proteomes" id="UP000828390">
    <property type="component" value="Unassembled WGS sequence"/>
</dbReference>
<keyword evidence="2" id="KW-1185">Reference proteome</keyword>
<reference evidence="1" key="2">
    <citation type="submission" date="2020-11" db="EMBL/GenBank/DDBJ databases">
        <authorList>
            <person name="McCartney M.A."/>
            <person name="Auch B."/>
            <person name="Kono T."/>
            <person name="Mallez S."/>
            <person name="Becker A."/>
            <person name="Gohl D.M."/>
            <person name="Silverstein K.A.T."/>
            <person name="Koren S."/>
            <person name="Bechman K.B."/>
            <person name="Herman A."/>
            <person name="Abrahante J.E."/>
            <person name="Garbe J."/>
        </authorList>
    </citation>
    <scope>NUCLEOTIDE SEQUENCE</scope>
    <source>
        <strain evidence="1">Duluth1</strain>
        <tissue evidence="1">Whole animal</tissue>
    </source>
</reference>
<comment type="caution">
    <text evidence="1">The sequence shown here is derived from an EMBL/GenBank/DDBJ whole genome shotgun (WGS) entry which is preliminary data.</text>
</comment>